<dbReference type="InterPro" id="IPR015943">
    <property type="entry name" value="WD40/YVTN_repeat-like_dom_sf"/>
</dbReference>
<evidence type="ECO:0000256" key="1">
    <source>
        <dbReference type="SAM" id="SignalP"/>
    </source>
</evidence>
<dbReference type="Gene3D" id="2.130.10.10">
    <property type="entry name" value="YVTN repeat-like/Quinoprotein amine dehydrogenase"/>
    <property type="match status" value="1"/>
</dbReference>
<evidence type="ECO:0008006" key="4">
    <source>
        <dbReference type="Google" id="ProtNLM"/>
    </source>
</evidence>
<reference evidence="2" key="1">
    <citation type="submission" date="2021-11" db="EMBL/GenBank/DDBJ databases">
        <title>The complete genome of Massilia sp sp. G4R7.</title>
        <authorList>
            <person name="Liu L."/>
            <person name="Yue J."/>
            <person name="Yuan J."/>
            <person name="Yang F."/>
            <person name="Li L."/>
        </authorList>
    </citation>
    <scope>NUCLEOTIDE SEQUENCE</scope>
    <source>
        <strain evidence="2">G4R7</strain>
    </source>
</reference>
<proteinExistence type="predicted"/>
<accession>A0ABS8Q8S3</accession>
<dbReference type="SUPFAM" id="SSF110296">
    <property type="entry name" value="Oligoxyloglucan reducing end-specific cellobiohydrolase"/>
    <property type="match status" value="1"/>
</dbReference>
<organism evidence="2 3">
    <name type="scientific">Massilia phyllostachyos</name>
    <dbReference type="NCBI Taxonomy" id="2898585"/>
    <lineage>
        <taxon>Bacteria</taxon>
        <taxon>Pseudomonadati</taxon>
        <taxon>Pseudomonadota</taxon>
        <taxon>Betaproteobacteria</taxon>
        <taxon>Burkholderiales</taxon>
        <taxon>Oxalobacteraceae</taxon>
        <taxon>Telluria group</taxon>
        <taxon>Massilia</taxon>
    </lineage>
</organism>
<sequence length="401" mass="42418">MRHSFRLHFGAAACALLLAACGGGNLDEVVVQPEIPAVSRIDAVSNTARGMESIVFRGGSAYVSLANSATEGTAVLKASLPLASNSTWAPVALGSCGLGPVGDFIVRAPKLKLVGDTIWLMQPWNDGAAAEEHSTCNMPAQATSFAPRDQGLRACFDYGCSTLSMTDLKGVGSRLYTNAGAGINLFGSNDNGASWKVMRGQFDSMMCTHTAFHIIGDRVLVGGECPLDFAFLEAYQLGADGVSLASQNKLALTVPALENRNIQFIESLPNSQRVFVGVEGGLLRSEDGGKSFKFVIQEPVEGNKAYPYIKSILPLNGSPDTIVVGGFDKHNHKPYLAVSRDGGGSWSDLSNLLPGFNPPAGSDSVAMVTSLAQDPQGRILLTLNEREDGQGRLLQLTLGRR</sequence>
<gene>
    <name evidence="2" type="ORF">LQ564_17770</name>
</gene>
<feature type="signal peptide" evidence="1">
    <location>
        <begin position="1"/>
        <end position="26"/>
    </location>
</feature>
<dbReference type="Proteomes" id="UP001179361">
    <property type="component" value="Unassembled WGS sequence"/>
</dbReference>
<name>A0ABS8Q8S3_9BURK</name>
<comment type="caution">
    <text evidence="2">The sequence shown here is derived from an EMBL/GenBank/DDBJ whole genome shotgun (WGS) entry which is preliminary data.</text>
</comment>
<feature type="chain" id="PRO_5046426971" description="Exo-alpha-sialidase" evidence="1">
    <location>
        <begin position="27"/>
        <end position="401"/>
    </location>
</feature>
<evidence type="ECO:0000313" key="2">
    <source>
        <dbReference type="EMBL" id="MCD2518162.1"/>
    </source>
</evidence>
<keyword evidence="3" id="KW-1185">Reference proteome</keyword>
<protein>
    <recommendedName>
        <fullName evidence="4">Exo-alpha-sialidase</fullName>
    </recommendedName>
</protein>
<dbReference type="RefSeq" id="WP_231059452.1">
    <property type="nucleotide sequence ID" value="NZ_JAJNOC010000006.1"/>
</dbReference>
<dbReference type="PROSITE" id="PS51257">
    <property type="entry name" value="PROKAR_LIPOPROTEIN"/>
    <property type="match status" value="1"/>
</dbReference>
<dbReference type="EMBL" id="JAJNOC010000006">
    <property type="protein sequence ID" value="MCD2518162.1"/>
    <property type="molecule type" value="Genomic_DNA"/>
</dbReference>
<keyword evidence="1" id="KW-0732">Signal</keyword>
<evidence type="ECO:0000313" key="3">
    <source>
        <dbReference type="Proteomes" id="UP001179361"/>
    </source>
</evidence>